<evidence type="ECO:0000313" key="3">
    <source>
        <dbReference type="Proteomes" id="UP000824005"/>
    </source>
</evidence>
<dbReference type="EMBL" id="DXDC01000226">
    <property type="protein sequence ID" value="HIY66154.1"/>
    <property type="molecule type" value="Genomic_DNA"/>
</dbReference>
<evidence type="ECO:0000313" key="2">
    <source>
        <dbReference type="EMBL" id="HIY66154.1"/>
    </source>
</evidence>
<comment type="caution">
    <text evidence="2">The sequence shown here is derived from an EMBL/GenBank/DDBJ whole genome shotgun (WGS) entry which is preliminary data.</text>
</comment>
<feature type="compositionally biased region" description="Basic and acidic residues" evidence="1">
    <location>
        <begin position="36"/>
        <end position="49"/>
    </location>
</feature>
<proteinExistence type="predicted"/>
<reference evidence="2" key="1">
    <citation type="journal article" date="2021" name="PeerJ">
        <title>Extensive microbial diversity within the chicken gut microbiome revealed by metagenomics and culture.</title>
        <authorList>
            <person name="Gilroy R."/>
            <person name="Ravi A."/>
            <person name="Getino M."/>
            <person name="Pursley I."/>
            <person name="Horton D.L."/>
            <person name="Alikhan N.F."/>
            <person name="Baker D."/>
            <person name="Gharbi K."/>
            <person name="Hall N."/>
            <person name="Watson M."/>
            <person name="Adriaenssens E.M."/>
            <person name="Foster-Nyarko E."/>
            <person name="Jarju S."/>
            <person name="Secka A."/>
            <person name="Antonio M."/>
            <person name="Oren A."/>
            <person name="Chaudhuri R.R."/>
            <person name="La Ragione R."/>
            <person name="Hildebrand F."/>
            <person name="Pallen M.J."/>
        </authorList>
    </citation>
    <scope>NUCLEOTIDE SEQUENCE</scope>
    <source>
        <strain evidence="2">ChiGjej1B1-98</strain>
    </source>
</reference>
<dbReference type="Proteomes" id="UP000824005">
    <property type="component" value="Unassembled WGS sequence"/>
</dbReference>
<dbReference type="AlphaFoldDB" id="A0A9D2C9S6"/>
<protein>
    <submittedName>
        <fullName evidence="2">Uncharacterized protein</fullName>
    </submittedName>
</protein>
<feature type="region of interest" description="Disordered" evidence="1">
    <location>
        <begin position="16"/>
        <end position="56"/>
    </location>
</feature>
<accession>A0A9D2C9S6</accession>
<gene>
    <name evidence="2" type="ORF">H9830_07755</name>
</gene>
<evidence type="ECO:0000256" key="1">
    <source>
        <dbReference type="SAM" id="MobiDB-lite"/>
    </source>
</evidence>
<reference evidence="2" key="2">
    <citation type="submission" date="2021-04" db="EMBL/GenBank/DDBJ databases">
        <authorList>
            <person name="Gilroy R."/>
        </authorList>
    </citation>
    <scope>NUCLEOTIDE SEQUENCE</scope>
    <source>
        <strain evidence="2">ChiGjej1B1-98</strain>
    </source>
</reference>
<sequence>MEVHASGGVFGAVVELEQPLTPGTGTAPKTEAGFSSDDRKDEEAARRETSGPLVFR</sequence>
<name>A0A9D2C9S6_9MICO</name>
<organism evidence="2 3">
    <name type="scientific">Candidatus Agrococcus pullicola</name>
    <dbReference type="NCBI Taxonomy" id="2838429"/>
    <lineage>
        <taxon>Bacteria</taxon>
        <taxon>Bacillati</taxon>
        <taxon>Actinomycetota</taxon>
        <taxon>Actinomycetes</taxon>
        <taxon>Micrococcales</taxon>
        <taxon>Microbacteriaceae</taxon>
        <taxon>Agrococcus</taxon>
    </lineage>
</organism>